<feature type="repeat" description="RCC1" evidence="3">
    <location>
        <begin position="142"/>
        <end position="193"/>
    </location>
</feature>
<dbReference type="InterPro" id="IPR009091">
    <property type="entry name" value="RCC1/BLIP-II"/>
</dbReference>
<reference evidence="5" key="2">
    <citation type="submission" date="2022-10" db="EMBL/GenBank/DDBJ databases">
        <authorList>
            <consortium name="ENA_rothamsted_submissions"/>
            <consortium name="culmorum"/>
            <person name="King R."/>
        </authorList>
    </citation>
    <scope>NUCLEOTIDE SEQUENCE</scope>
</reference>
<dbReference type="InterPro" id="IPR051553">
    <property type="entry name" value="Ran_GTPase-activating"/>
</dbReference>
<dbReference type="AlphaFoldDB" id="A0A9P0GPS4"/>
<gene>
    <name evidence="5" type="ORF">PHAECO_LOCUS3477</name>
</gene>
<dbReference type="GO" id="GO:0005737">
    <property type="term" value="C:cytoplasm"/>
    <property type="evidence" value="ECO:0007669"/>
    <property type="project" value="TreeGrafter"/>
</dbReference>
<evidence type="ECO:0000256" key="1">
    <source>
        <dbReference type="ARBA" id="ARBA00022658"/>
    </source>
</evidence>
<dbReference type="EMBL" id="OU896719">
    <property type="protein sequence ID" value="CAH1119730.1"/>
    <property type="molecule type" value="Genomic_DNA"/>
</dbReference>
<protein>
    <recommendedName>
        <fullName evidence="4">RCC1-like domain-containing protein</fullName>
    </recommendedName>
</protein>
<feature type="domain" description="RCC1-like" evidence="4">
    <location>
        <begin position="40"/>
        <end position="419"/>
    </location>
</feature>
<dbReference type="PANTHER" id="PTHR45982">
    <property type="entry name" value="REGULATOR OF CHROMOSOME CONDENSATION"/>
    <property type="match status" value="1"/>
</dbReference>
<feature type="repeat" description="RCC1" evidence="3">
    <location>
        <begin position="317"/>
        <end position="369"/>
    </location>
</feature>
<feature type="repeat" description="RCC1" evidence="3">
    <location>
        <begin position="89"/>
        <end position="141"/>
    </location>
</feature>
<reference evidence="5" key="1">
    <citation type="submission" date="2022-01" db="EMBL/GenBank/DDBJ databases">
        <authorList>
            <person name="King R."/>
        </authorList>
    </citation>
    <scope>NUCLEOTIDE SEQUENCE</scope>
</reference>
<proteinExistence type="predicted"/>
<evidence type="ECO:0000256" key="3">
    <source>
        <dbReference type="PROSITE-ProRule" id="PRU00235"/>
    </source>
</evidence>
<dbReference type="PROSITE" id="PS00626">
    <property type="entry name" value="RCC1_2"/>
    <property type="match status" value="4"/>
</dbReference>
<dbReference type="SUPFAM" id="SSF50985">
    <property type="entry name" value="RCC1/BLIP-II"/>
    <property type="match status" value="1"/>
</dbReference>
<dbReference type="PROSITE" id="PS50012">
    <property type="entry name" value="RCC1_3"/>
    <property type="match status" value="6"/>
</dbReference>
<evidence type="ECO:0000313" key="5">
    <source>
        <dbReference type="EMBL" id="CAH1119730.1"/>
    </source>
</evidence>
<dbReference type="Proteomes" id="UP001153737">
    <property type="component" value="Chromosome 13"/>
</dbReference>
<evidence type="ECO:0000259" key="4">
    <source>
        <dbReference type="Pfam" id="PF25390"/>
    </source>
</evidence>
<dbReference type="InterPro" id="IPR000408">
    <property type="entry name" value="Reg_chr_condens"/>
</dbReference>
<dbReference type="PRINTS" id="PR00633">
    <property type="entry name" value="RCCNDNSATION"/>
</dbReference>
<name>A0A9P0GPS4_PHACE</name>
<dbReference type="Gene3D" id="2.130.10.30">
    <property type="entry name" value="Regulator of chromosome condensation 1/beta-lactamase-inhibitor protein II"/>
    <property type="match status" value="1"/>
</dbReference>
<sequence length="434" mass="46713">MANKRRRNASQSENSNNKIKRTKFTLDSVKLPGITTEGVVLVTGAGDVGQLGLGPDVLEKSRPALVKFDHEIVDICAGGMHTVCLTKEGKVLTFGCNDEGALGRVTEGKEDAEFEADIVELPSKVIQVSAGDSHTAALLDDGRVFAWGTFRDSHGNMGMTLNGNEKLPYEIIKDVHVIKIASGADHIVFLTHFGDVYTCGCAEQGQLGRTSERGSSRNARSGMGKGQIAKLLQPSMISLKPSLKLHFDNIWAATYATFCRVASSGDIYVFGLNNYSQLGLKSQKPHFMPTLSKEFSKYKWSSITSGQHHTIALDEEGKVYAIGRKDYGRLGLGADCEDAAELKLITTLEDKKIINVACGSATSFAVTSEGDLYGWGMGTNGQLGTGEEDDCEVPTLVKGKQLQDRRAFRVSSGGQHTVILAKSGSNNNQGDTVI</sequence>
<dbReference type="GO" id="GO:0005085">
    <property type="term" value="F:guanyl-nucleotide exchange factor activity"/>
    <property type="evidence" value="ECO:0007669"/>
    <property type="project" value="TreeGrafter"/>
</dbReference>
<dbReference type="OrthoDB" id="79426at2759"/>
<evidence type="ECO:0000313" key="6">
    <source>
        <dbReference type="Proteomes" id="UP001153737"/>
    </source>
</evidence>
<feature type="repeat" description="RCC1" evidence="3">
    <location>
        <begin position="370"/>
        <end position="423"/>
    </location>
</feature>
<evidence type="ECO:0000256" key="2">
    <source>
        <dbReference type="ARBA" id="ARBA00022737"/>
    </source>
</evidence>
<dbReference type="PANTHER" id="PTHR45982:SF1">
    <property type="entry name" value="REGULATOR OF CHROMOSOME CONDENSATION"/>
    <property type="match status" value="1"/>
</dbReference>
<accession>A0A9P0GPS4</accession>
<feature type="repeat" description="RCC1" evidence="3">
    <location>
        <begin position="38"/>
        <end position="88"/>
    </location>
</feature>
<dbReference type="InterPro" id="IPR058923">
    <property type="entry name" value="RCC1-like_dom"/>
</dbReference>
<keyword evidence="2" id="KW-0677">Repeat</keyword>
<dbReference type="PROSITE" id="PS00625">
    <property type="entry name" value="RCC1_1"/>
    <property type="match status" value="1"/>
</dbReference>
<feature type="repeat" description="RCC1" evidence="3">
    <location>
        <begin position="265"/>
        <end position="316"/>
    </location>
</feature>
<keyword evidence="6" id="KW-1185">Reference proteome</keyword>
<dbReference type="Pfam" id="PF25390">
    <property type="entry name" value="WD40_RLD"/>
    <property type="match status" value="1"/>
</dbReference>
<keyword evidence="1" id="KW-0344">Guanine-nucleotide releasing factor</keyword>
<organism evidence="5 6">
    <name type="scientific">Phaedon cochleariae</name>
    <name type="common">Mustard beetle</name>
    <dbReference type="NCBI Taxonomy" id="80249"/>
    <lineage>
        <taxon>Eukaryota</taxon>
        <taxon>Metazoa</taxon>
        <taxon>Ecdysozoa</taxon>
        <taxon>Arthropoda</taxon>
        <taxon>Hexapoda</taxon>
        <taxon>Insecta</taxon>
        <taxon>Pterygota</taxon>
        <taxon>Neoptera</taxon>
        <taxon>Endopterygota</taxon>
        <taxon>Coleoptera</taxon>
        <taxon>Polyphaga</taxon>
        <taxon>Cucujiformia</taxon>
        <taxon>Chrysomeloidea</taxon>
        <taxon>Chrysomelidae</taxon>
        <taxon>Chrysomelinae</taxon>
        <taxon>Chrysomelini</taxon>
        <taxon>Phaedon</taxon>
    </lineage>
</organism>